<organism evidence="2 3">
    <name type="scientific">Stephania cephalantha</name>
    <dbReference type="NCBI Taxonomy" id="152367"/>
    <lineage>
        <taxon>Eukaryota</taxon>
        <taxon>Viridiplantae</taxon>
        <taxon>Streptophyta</taxon>
        <taxon>Embryophyta</taxon>
        <taxon>Tracheophyta</taxon>
        <taxon>Spermatophyta</taxon>
        <taxon>Magnoliopsida</taxon>
        <taxon>Ranunculales</taxon>
        <taxon>Menispermaceae</taxon>
        <taxon>Menispermoideae</taxon>
        <taxon>Cissampelideae</taxon>
        <taxon>Stephania</taxon>
    </lineage>
</organism>
<dbReference type="Proteomes" id="UP001419268">
    <property type="component" value="Unassembled WGS sequence"/>
</dbReference>
<dbReference type="EMBL" id="JBBNAG010000003">
    <property type="protein sequence ID" value="KAK9148704.1"/>
    <property type="molecule type" value="Genomic_DNA"/>
</dbReference>
<dbReference type="AlphaFoldDB" id="A0AAP0PNA0"/>
<keyword evidence="3" id="KW-1185">Reference proteome</keyword>
<protein>
    <submittedName>
        <fullName evidence="2">Uncharacterized protein</fullName>
    </submittedName>
</protein>
<accession>A0AAP0PNA0</accession>
<evidence type="ECO:0000256" key="1">
    <source>
        <dbReference type="SAM" id="MobiDB-lite"/>
    </source>
</evidence>
<feature type="region of interest" description="Disordered" evidence="1">
    <location>
        <begin position="1"/>
        <end position="27"/>
    </location>
</feature>
<evidence type="ECO:0000313" key="3">
    <source>
        <dbReference type="Proteomes" id="UP001419268"/>
    </source>
</evidence>
<comment type="caution">
    <text evidence="2">The sequence shown here is derived from an EMBL/GenBank/DDBJ whole genome shotgun (WGS) entry which is preliminary data.</text>
</comment>
<name>A0AAP0PNA0_9MAGN</name>
<sequence>MGGYEPSVDGDRDGDVGDIVVGGDSYDDGITQSMGDFEFLVSTPPRVEEVNEEGDHVKTTEEVFMSSV</sequence>
<evidence type="ECO:0000313" key="2">
    <source>
        <dbReference type="EMBL" id="KAK9148704.1"/>
    </source>
</evidence>
<gene>
    <name evidence="2" type="ORF">Scep_007461</name>
</gene>
<feature type="region of interest" description="Disordered" evidence="1">
    <location>
        <begin position="47"/>
        <end position="68"/>
    </location>
</feature>
<proteinExistence type="predicted"/>
<reference evidence="2 3" key="1">
    <citation type="submission" date="2024-01" db="EMBL/GenBank/DDBJ databases">
        <title>Genome assemblies of Stephania.</title>
        <authorList>
            <person name="Yang L."/>
        </authorList>
    </citation>
    <scope>NUCLEOTIDE SEQUENCE [LARGE SCALE GENOMIC DNA]</scope>
    <source>
        <strain evidence="2">JXDWG</strain>
        <tissue evidence="2">Leaf</tissue>
    </source>
</reference>
<feature type="compositionally biased region" description="Basic and acidic residues" evidence="1">
    <location>
        <begin position="47"/>
        <end position="61"/>
    </location>
</feature>